<feature type="domain" description="DUF6906" evidence="1">
    <location>
        <begin position="1"/>
        <end position="49"/>
    </location>
</feature>
<sequence length="51" mass="6103">MENGKRPAKREKIYINSYKLHPENWLIYKKVDGRVHLVHRHTYSTRAIPSA</sequence>
<protein>
    <recommendedName>
        <fullName evidence="1">DUF6906 domain-containing protein</fullName>
    </recommendedName>
</protein>
<evidence type="ECO:0000313" key="3">
    <source>
        <dbReference type="Proteomes" id="UP001204643"/>
    </source>
</evidence>
<dbReference type="EMBL" id="JANHEB010000009">
    <property type="protein sequence ID" value="MCQ6284872.1"/>
    <property type="molecule type" value="Genomic_DNA"/>
</dbReference>
<dbReference type="RefSeq" id="WP_256424358.1">
    <property type="nucleotide sequence ID" value="NZ_JANHDX010000080.1"/>
</dbReference>
<gene>
    <name evidence="2" type="ORF">NPM19_09370</name>
</gene>
<evidence type="ECO:0000259" key="1">
    <source>
        <dbReference type="Pfam" id="PF21847"/>
    </source>
</evidence>
<comment type="caution">
    <text evidence="2">The sequence shown here is derived from an EMBL/GenBank/DDBJ whole genome shotgun (WGS) entry which is preliminary data.</text>
</comment>
<evidence type="ECO:0000313" key="2">
    <source>
        <dbReference type="EMBL" id="MCQ6284872.1"/>
    </source>
</evidence>
<dbReference type="Proteomes" id="UP001204643">
    <property type="component" value="Unassembled WGS sequence"/>
</dbReference>
<organism evidence="2 3">
    <name type="scientific">Bacillus cereus</name>
    <dbReference type="NCBI Taxonomy" id="1396"/>
    <lineage>
        <taxon>Bacteria</taxon>
        <taxon>Bacillati</taxon>
        <taxon>Bacillota</taxon>
        <taxon>Bacilli</taxon>
        <taxon>Bacillales</taxon>
        <taxon>Bacillaceae</taxon>
        <taxon>Bacillus</taxon>
        <taxon>Bacillus cereus group</taxon>
    </lineage>
</organism>
<reference evidence="2" key="1">
    <citation type="submission" date="2022-07" db="EMBL/GenBank/DDBJ databases">
        <title>Identification and characterization of Bacillus thuringiensis and other Bacillus cereus group isolates from spinach by whole genome sequencing.</title>
        <authorList>
            <person name="Zao X."/>
            <person name="Zervas A."/>
            <person name="Hendriks M."/>
            <person name="Rajkovic A."/>
            <person name="Van Overbeek L."/>
            <person name="Hendriksen N.B."/>
            <person name="Uyttendaele M."/>
        </authorList>
    </citation>
    <scope>NUCLEOTIDE SEQUENCE</scope>
    <source>
        <strain evidence="2">781001F-1</strain>
    </source>
</reference>
<proteinExistence type="predicted"/>
<dbReference type="Pfam" id="PF21847">
    <property type="entry name" value="DUF6906"/>
    <property type="match status" value="1"/>
</dbReference>
<dbReference type="InterPro" id="IPR054201">
    <property type="entry name" value="DUF6906"/>
</dbReference>
<dbReference type="AlphaFoldDB" id="A0AAW5KS94"/>
<accession>A0AAW5KS94</accession>
<name>A0AAW5KS94_BACCE</name>